<proteinExistence type="predicted"/>
<dbReference type="PROSITE" id="PS50114">
    <property type="entry name" value="GATA_ZN_FINGER_2"/>
    <property type="match status" value="1"/>
</dbReference>
<dbReference type="GO" id="GO:0008270">
    <property type="term" value="F:zinc ion binding"/>
    <property type="evidence" value="ECO:0007669"/>
    <property type="project" value="UniProtKB-KW"/>
</dbReference>
<reference evidence="10" key="1">
    <citation type="journal article" date="2018" name="Nat. Microbiol.">
        <title>Leveraging single-cell genomics to expand the fungal tree of life.</title>
        <authorList>
            <person name="Ahrendt S.R."/>
            <person name="Quandt C.A."/>
            <person name="Ciobanu D."/>
            <person name="Clum A."/>
            <person name="Salamov A."/>
            <person name="Andreopoulos B."/>
            <person name="Cheng J.F."/>
            <person name="Woyke T."/>
            <person name="Pelin A."/>
            <person name="Henrissat B."/>
            <person name="Reynolds N.K."/>
            <person name="Benny G.L."/>
            <person name="Smith M.E."/>
            <person name="James T.Y."/>
            <person name="Grigoriev I.V."/>
        </authorList>
    </citation>
    <scope>NUCLEOTIDE SEQUENCE [LARGE SCALE GENOMIC DNA]</scope>
    <source>
        <strain evidence="10">RSA 1356</strain>
    </source>
</reference>
<organism evidence="9 10">
    <name type="scientific">Thamnocephalis sphaerospora</name>
    <dbReference type="NCBI Taxonomy" id="78915"/>
    <lineage>
        <taxon>Eukaryota</taxon>
        <taxon>Fungi</taxon>
        <taxon>Fungi incertae sedis</taxon>
        <taxon>Zoopagomycota</taxon>
        <taxon>Zoopagomycotina</taxon>
        <taxon>Zoopagomycetes</taxon>
        <taxon>Zoopagales</taxon>
        <taxon>Sigmoideomycetaceae</taxon>
        <taxon>Thamnocephalis</taxon>
    </lineage>
</organism>
<keyword evidence="3" id="KW-0862">Zinc</keyword>
<evidence type="ECO:0000256" key="5">
    <source>
        <dbReference type="ARBA" id="ARBA00023163"/>
    </source>
</evidence>
<keyword evidence="10" id="KW-1185">Reference proteome</keyword>
<dbReference type="GO" id="GO:0006355">
    <property type="term" value="P:regulation of DNA-templated transcription"/>
    <property type="evidence" value="ECO:0007669"/>
    <property type="project" value="InterPro"/>
</dbReference>
<protein>
    <recommendedName>
        <fullName evidence="8">GATA-type domain-containing protein</fullName>
    </recommendedName>
</protein>
<keyword evidence="1" id="KW-0479">Metal-binding</keyword>
<evidence type="ECO:0000313" key="9">
    <source>
        <dbReference type="EMBL" id="RKP08576.1"/>
    </source>
</evidence>
<accession>A0A4P9XR82</accession>
<evidence type="ECO:0000256" key="4">
    <source>
        <dbReference type="ARBA" id="ARBA00023015"/>
    </source>
</evidence>
<feature type="compositionally biased region" description="Polar residues" evidence="7">
    <location>
        <begin position="419"/>
        <end position="430"/>
    </location>
</feature>
<evidence type="ECO:0000256" key="1">
    <source>
        <dbReference type="ARBA" id="ARBA00022723"/>
    </source>
</evidence>
<gene>
    <name evidence="9" type="ORF">THASP1DRAFT_29624</name>
</gene>
<evidence type="ECO:0000259" key="8">
    <source>
        <dbReference type="PROSITE" id="PS50114"/>
    </source>
</evidence>
<keyword evidence="5" id="KW-0804">Transcription</keyword>
<sequence>MATRSESVGGDYLNAGLGGFIDSGLLFLSLTRSRQAWTTSLFKRPADSGIASDRAADEPVGSCTVVIGPHMFPDTRFFRLPCEPQPSSGQDAMALDDLAAASVPYRLAFEFRENPTDRWLLPEDAVVEALNMAPPYEVIATFCLPTMEGAAAAATTKPIGQQITMHFSEVSQTLWDDIRASAGDQHLAVQQLVKDIHFNLDDALGPIRIPYEQPRTLAEVSIIGRSSDAEHQYGGQLMLGMAHRVWQILHKRMEHDERISLYGTPTSGRLGGSMRMSASSAARKRAPEAKPADPRRSTKKARGTAASPKKTKRATNTASSTDEMGVASHVAGLAGDGAVSAGGAKKCMYCGCKSTPMWRRGPHGAGTLCNACGVKWKHGKILQGVTPGAGDAPSSSPAAAAAEDGVDRRALASAVRPKTPSSAATTQMTLAESPLGGTADVGSTGAFSSGHASAPLKKRFSTPTGEQSR</sequence>
<dbReference type="PANTHER" id="PTHR47172:SF24">
    <property type="entry name" value="GATA ZINC FINGER DOMAIN-CONTAINING PROTEIN 14-RELATED"/>
    <property type="match status" value="1"/>
</dbReference>
<feature type="region of interest" description="Disordered" evidence="7">
    <location>
        <begin position="414"/>
        <end position="469"/>
    </location>
</feature>
<dbReference type="PANTHER" id="PTHR47172">
    <property type="entry name" value="OS01G0976800 PROTEIN"/>
    <property type="match status" value="1"/>
</dbReference>
<dbReference type="AlphaFoldDB" id="A0A4P9XR82"/>
<dbReference type="GO" id="GO:0043565">
    <property type="term" value="F:sequence-specific DNA binding"/>
    <property type="evidence" value="ECO:0007669"/>
    <property type="project" value="InterPro"/>
</dbReference>
<feature type="domain" description="GATA-type" evidence="8">
    <location>
        <begin position="341"/>
        <end position="377"/>
    </location>
</feature>
<dbReference type="InterPro" id="IPR013088">
    <property type="entry name" value="Znf_NHR/GATA"/>
</dbReference>
<dbReference type="SUPFAM" id="SSF57716">
    <property type="entry name" value="Glucocorticoid receptor-like (DNA-binding domain)"/>
    <property type="match status" value="1"/>
</dbReference>
<keyword evidence="2 6" id="KW-0863">Zinc-finger</keyword>
<dbReference type="CDD" id="cd00202">
    <property type="entry name" value="ZnF_GATA"/>
    <property type="match status" value="1"/>
</dbReference>
<evidence type="ECO:0000256" key="3">
    <source>
        <dbReference type="ARBA" id="ARBA00022833"/>
    </source>
</evidence>
<evidence type="ECO:0000256" key="6">
    <source>
        <dbReference type="PROSITE-ProRule" id="PRU00094"/>
    </source>
</evidence>
<name>A0A4P9XR82_9FUNG</name>
<dbReference type="STRING" id="78915.A0A4P9XR82"/>
<dbReference type="Pfam" id="PF00320">
    <property type="entry name" value="GATA"/>
    <property type="match status" value="1"/>
</dbReference>
<keyword evidence="4" id="KW-0805">Transcription regulation</keyword>
<evidence type="ECO:0000256" key="7">
    <source>
        <dbReference type="SAM" id="MobiDB-lite"/>
    </source>
</evidence>
<feature type="region of interest" description="Disordered" evidence="7">
    <location>
        <begin position="264"/>
        <end position="323"/>
    </location>
</feature>
<dbReference type="InterPro" id="IPR000679">
    <property type="entry name" value="Znf_GATA"/>
</dbReference>
<evidence type="ECO:0000313" key="10">
    <source>
        <dbReference type="Proteomes" id="UP000271241"/>
    </source>
</evidence>
<dbReference type="SMART" id="SM00401">
    <property type="entry name" value="ZnF_GATA"/>
    <property type="match status" value="1"/>
</dbReference>
<dbReference type="Proteomes" id="UP000271241">
    <property type="component" value="Unassembled WGS sequence"/>
</dbReference>
<dbReference type="OrthoDB" id="5597272at2759"/>
<feature type="compositionally biased region" description="Basic and acidic residues" evidence="7">
    <location>
        <begin position="285"/>
        <end position="296"/>
    </location>
</feature>
<feature type="compositionally biased region" description="Low complexity" evidence="7">
    <location>
        <begin position="272"/>
        <end position="281"/>
    </location>
</feature>
<dbReference type="EMBL" id="KZ992589">
    <property type="protein sequence ID" value="RKP08576.1"/>
    <property type="molecule type" value="Genomic_DNA"/>
</dbReference>
<dbReference type="Gene3D" id="3.30.50.10">
    <property type="entry name" value="Erythroid Transcription Factor GATA-1, subunit A"/>
    <property type="match status" value="1"/>
</dbReference>
<evidence type="ECO:0000256" key="2">
    <source>
        <dbReference type="ARBA" id="ARBA00022771"/>
    </source>
</evidence>